<organism evidence="2 3">
    <name type="scientific">Nonlabens ponticola</name>
    <dbReference type="NCBI Taxonomy" id="2496866"/>
    <lineage>
        <taxon>Bacteria</taxon>
        <taxon>Pseudomonadati</taxon>
        <taxon>Bacteroidota</taxon>
        <taxon>Flavobacteriia</taxon>
        <taxon>Flavobacteriales</taxon>
        <taxon>Flavobacteriaceae</taxon>
        <taxon>Nonlabens</taxon>
    </lineage>
</organism>
<proteinExistence type="predicted"/>
<dbReference type="EMBL" id="CP034549">
    <property type="protein sequence ID" value="AZQ42863.1"/>
    <property type="molecule type" value="Genomic_DNA"/>
</dbReference>
<dbReference type="Gene3D" id="3.40.630.30">
    <property type="match status" value="1"/>
</dbReference>
<accession>A0A3S9MUN6</accession>
<dbReference type="RefSeq" id="WP_126444714.1">
    <property type="nucleotide sequence ID" value="NZ_CP034549.1"/>
</dbReference>
<evidence type="ECO:0000313" key="3">
    <source>
        <dbReference type="Proteomes" id="UP000279600"/>
    </source>
</evidence>
<gene>
    <name evidence="2" type="ORF">EJ995_00905</name>
</gene>
<keyword evidence="2" id="KW-0808">Transferase</keyword>
<dbReference type="InterPro" id="IPR016181">
    <property type="entry name" value="Acyl_CoA_acyltransferase"/>
</dbReference>
<protein>
    <submittedName>
        <fullName evidence="2">GNAT family N-acetyltransferase</fullName>
    </submittedName>
</protein>
<dbReference type="PROSITE" id="PS51186">
    <property type="entry name" value="GNAT"/>
    <property type="match status" value="1"/>
</dbReference>
<dbReference type="OrthoDB" id="2352823at2"/>
<dbReference type="AlphaFoldDB" id="A0A3S9MUN6"/>
<dbReference type="Pfam" id="PF00583">
    <property type="entry name" value="Acetyltransf_1"/>
    <property type="match status" value="1"/>
</dbReference>
<dbReference type="KEGG" id="noj:EJ995_00905"/>
<dbReference type="CDD" id="cd04301">
    <property type="entry name" value="NAT_SF"/>
    <property type="match status" value="1"/>
</dbReference>
<evidence type="ECO:0000259" key="1">
    <source>
        <dbReference type="PROSITE" id="PS51186"/>
    </source>
</evidence>
<dbReference type="GO" id="GO:0016747">
    <property type="term" value="F:acyltransferase activity, transferring groups other than amino-acyl groups"/>
    <property type="evidence" value="ECO:0007669"/>
    <property type="project" value="InterPro"/>
</dbReference>
<dbReference type="Proteomes" id="UP000279600">
    <property type="component" value="Chromosome"/>
</dbReference>
<name>A0A3S9MUN6_9FLAO</name>
<reference evidence="2 3" key="1">
    <citation type="submission" date="2018-12" db="EMBL/GenBank/DDBJ databases">
        <title>Complete genome of Nonlabens sp. MJ115.</title>
        <authorList>
            <person name="Choi H.S."/>
            <person name="Jung J."/>
        </authorList>
    </citation>
    <scope>NUCLEOTIDE SEQUENCE [LARGE SCALE GENOMIC DNA]</scope>
    <source>
        <strain evidence="2 3">MJ115</strain>
    </source>
</reference>
<feature type="domain" description="N-acetyltransferase" evidence="1">
    <location>
        <begin position="1"/>
        <end position="149"/>
    </location>
</feature>
<dbReference type="InterPro" id="IPR000182">
    <property type="entry name" value="GNAT_dom"/>
</dbReference>
<dbReference type="SUPFAM" id="SSF55729">
    <property type="entry name" value="Acyl-CoA N-acyltransferases (Nat)"/>
    <property type="match status" value="1"/>
</dbReference>
<sequence length="149" mass="16896">MTIKEIEAIETYSVRHPVLRTGRPVETCKMDGDDLESTIHLGAYDGDLLVGVTTLLLDSIAELDYLNHSKEKTYRMRGMGVLANQQGNGIGRKIVEHAENLLRDNGIKLLWFNARIVAIPFYLKLGFIKYGNQFDVPNVGPHYNMYKEL</sequence>
<evidence type="ECO:0000313" key="2">
    <source>
        <dbReference type="EMBL" id="AZQ42863.1"/>
    </source>
</evidence>
<keyword evidence="3" id="KW-1185">Reference proteome</keyword>